<evidence type="ECO:0000256" key="1">
    <source>
        <dbReference type="ARBA" id="ARBA00005636"/>
    </source>
</evidence>
<reference evidence="6 7" key="1">
    <citation type="journal article" date="2013" name="BMC Genomics">
        <title>The miniature genome of a carnivorous plant Genlisea aurea contains a low number of genes and short non-coding sequences.</title>
        <authorList>
            <person name="Leushkin E.V."/>
            <person name="Sutormin R.A."/>
            <person name="Nabieva E.R."/>
            <person name="Penin A.A."/>
            <person name="Kondrashov A.S."/>
            <person name="Logacheva M.D."/>
        </authorList>
    </citation>
    <scope>NUCLEOTIDE SEQUENCE [LARGE SCALE GENOMIC DNA]</scope>
</reference>
<dbReference type="GO" id="GO:0005762">
    <property type="term" value="C:mitochondrial large ribosomal subunit"/>
    <property type="evidence" value="ECO:0007669"/>
    <property type="project" value="TreeGrafter"/>
</dbReference>
<feature type="non-terminal residue" evidence="6">
    <location>
        <position position="194"/>
    </location>
</feature>
<dbReference type="EMBL" id="AUSU01000465">
    <property type="protein sequence ID" value="EPS73338.1"/>
    <property type="molecule type" value="Genomic_DNA"/>
</dbReference>
<dbReference type="InterPro" id="IPR022669">
    <property type="entry name" value="Ribosomal_uL2_C"/>
</dbReference>
<evidence type="ECO:0000313" key="7">
    <source>
        <dbReference type="Proteomes" id="UP000015453"/>
    </source>
</evidence>
<feature type="domain" description="Large ribosomal subunit protein uL2 C-terminal" evidence="4">
    <location>
        <begin position="80"/>
        <end position="194"/>
    </location>
</feature>
<dbReference type="AlphaFoldDB" id="S8EBS3"/>
<evidence type="ECO:0000256" key="2">
    <source>
        <dbReference type="ARBA" id="ARBA00022980"/>
    </source>
</evidence>
<keyword evidence="7" id="KW-1185">Reference proteome</keyword>
<evidence type="ECO:0000313" key="6">
    <source>
        <dbReference type="EMBL" id="EPS73338.1"/>
    </source>
</evidence>
<dbReference type="SMART" id="SM01383">
    <property type="entry name" value="Ribosomal_L2"/>
    <property type="match status" value="1"/>
</dbReference>
<dbReference type="OrthoDB" id="563959at2759"/>
<dbReference type="InterPro" id="IPR012340">
    <property type="entry name" value="NA-bd_OB-fold"/>
</dbReference>
<comment type="caution">
    <text evidence="6">The sequence shown here is derived from an EMBL/GenBank/DDBJ whole genome shotgun (WGS) entry which is preliminary data.</text>
</comment>
<dbReference type="PANTHER" id="PTHR13691">
    <property type="entry name" value="RIBOSOMAL PROTEIN L2"/>
    <property type="match status" value="1"/>
</dbReference>
<accession>S8EBS3</accession>
<dbReference type="GO" id="GO:0032543">
    <property type="term" value="P:mitochondrial translation"/>
    <property type="evidence" value="ECO:0007669"/>
    <property type="project" value="TreeGrafter"/>
</dbReference>
<dbReference type="GO" id="GO:0003735">
    <property type="term" value="F:structural constituent of ribosome"/>
    <property type="evidence" value="ECO:0007669"/>
    <property type="project" value="InterPro"/>
</dbReference>
<dbReference type="InterPro" id="IPR002171">
    <property type="entry name" value="Ribosomal_uL2"/>
</dbReference>
<feature type="non-terminal residue" evidence="6">
    <location>
        <position position="1"/>
    </location>
</feature>
<dbReference type="SUPFAM" id="SSF50249">
    <property type="entry name" value="Nucleic acid-binding proteins"/>
    <property type="match status" value="1"/>
</dbReference>
<dbReference type="SMART" id="SM01382">
    <property type="entry name" value="Ribosomal_L2_C"/>
    <property type="match status" value="1"/>
</dbReference>
<dbReference type="InterPro" id="IPR014722">
    <property type="entry name" value="Rib_uL2_dom2"/>
</dbReference>
<dbReference type="Gene3D" id="2.40.50.140">
    <property type="entry name" value="Nucleic acid-binding proteins"/>
    <property type="match status" value="1"/>
</dbReference>
<dbReference type="PANTHER" id="PTHR13691:SF5">
    <property type="entry name" value="LARGE RIBOSOMAL SUBUNIT PROTEIN UL2M"/>
    <property type="match status" value="1"/>
</dbReference>
<dbReference type="GO" id="GO:0003723">
    <property type="term" value="F:RNA binding"/>
    <property type="evidence" value="ECO:0007669"/>
    <property type="project" value="TreeGrafter"/>
</dbReference>
<comment type="similarity">
    <text evidence="1">Belongs to the universal ribosomal protein uL2 family.</text>
</comment>
<dbReference type="Gene3D" id="2.30.30.30">
    <property type="match status" value="1"/>
</dbReference>
<dbReference type="SUPFAM" id="SSF50104">
    <property type="entry name" value="Translation proteins SH3-like domain"/>
    <property type="match status" value="1"/>
</dbReference>
<feature type="domain" description="Large ribosomal subunit protein uL2 RNA-binding" evidence="5">
    <location>
        <begin position="1"/>
        <end position="77"/>
    </location>
</feature>
<dbReference type="InterPro" id="IPR008991">
    <property type="entry name" value="Translation_prot_SH3-like_sf"/>
</dbReference>
<organism evidence="6 7">
    <name type="scientific">Genlisea aurea</name>
    <dbReference type="NCBI Taxonomy" id="192259"/>
    <lineage>
        <taxon>Eukaryota</taxon>
        <taxon>Viridiplantae</taxon>
        <taxon>Streptophyta</taxon>
        <taxon>Embryophyta</taxon>
        <taxon>Tracheophyta</taxon>
        <taxon>Spermatophyta</taxon>
        <taxon>Magnoliopsida</taxon>
        <taxon>eudicotyledons</taxon>
        <taxon>Gunneridae</taxon>
        <taxon>Pentapetalae</taxon>
        <taxon>asterids</taxon>
        <taxon>lamiids</taxon>
        <taxon>Lamiales</taxon>
        <taxon>Lentibulariaceae</taxon>
        <taxon>Genlisea</taxon>
    </lineage>
</organism>
<dbReference type="Pfam" id="PF00181">
    <property type="entry name" value="Ribosomal_L2_N"/>
    <property type="match status" value="1"/>
</dbReference>
<dbReference type="Pfam" id="PF03947">
    <property type="entry name" value="Ribosomal_L2_C"/>
    <property type="match status" value="1"/>
</dbReference>
<keyword evidence="2" id="KW-0689">Ribosomal protein</keyword>
<protein>
    <submittedName>
        <fullName evidence="6">Uncharacterized protein</fullName>
    </submittedName>
</protein>
<dbReference type="Proteomes" id="UP000015453">
    <property type="component" value="Unassembled WGS sequence"/>
</dbReference>
<evidence type="ECO:0000259" key="4">
    <source>
        <dbReference type="SMART" id="SM01382"/>
    </source>
</evidence>
<dbReference type="InterPro" id="IPR022666">
    <property type="entry name" value="Ribosomal_uL2_RNA-bd_dom"/>
</dbReference>
<keyword evidence="3" id="KW-0687">Ribonucleoprotein</keyword>
<sequence length="194" mass="21607">GINNSGHRTVFSKGSGKHKRKFRLIDFHRMILIPGLILKIEYDPNRSSKIALICYKNGFLSYILAVNGMKKNDFINNDLYRLGAINQLKNFSLGSFICCVELRKNYGAKISRSGGCFSVVLSQKNDKTLLRLSSGEERFLLNSNTAVLGVVSNIQNRLKKKRKAGDSYHLGKKPIVRGVAKNCVDHPHGGGRGK</sequence>
<dbReference type="InterPro" id="IPR014726">
    <property type="entry name" value="Ribosomal_uL2_dom3"/>
</dbReference>
<gene>
    <name evidence="6" type="ORF">M569_01423</name>
</gene>
<evidence type="ECO:0000259" key="5">
    <source>
        <dbReference type="SMART" id="SM01383"/>
    </source>
</evidence>
<dbReference type="Gene3D" id="4.10.950.10">
    <property type="entry name" value="Ribosomal protein L2, domain 3"/>
    <property type="match status" value="1"/>
</dbReference>
<proteinExistence type="inferred from homology"/>
<name>S8EBS3_9LAMI</name>
<evidence type="ECO:0000256" key="3">
    <source>
        <dbReference type="ARBA" id="ARBA00023274"/>
    </source>
</evidence>